<dbReference type="AlphaFoldDB" id="A0A1T4PNL8"/>
<evidence type="ECO:0000256" key="2">
    <source>
        <dbReference type="ARBA" id="ARBA00006275"/>
    </source>
</evidence>
<dbReference type="EMBL" id="FUXK01000016">
    <property type="protein sequence ID" value="SJZ93170.1"/>
    <property type="molecule type" value="Genomic_DNA"/>
</dbReference>
<evidence type="ECO:0000313" key="8">
    <source>
        <dbReference type="EMBL" id="SJZ93170.1"/>
    </source>
</evidence>
<evidence type="ECO:0000259" key="6">
    <source>
        <dbReference type="Pfam" id="PF07980"/>
    </source>
</evidence>
<dbReference type="InterPro" id="IPR012944">
    <property type="entry name" value="SusD_RagB_dom"/>
</dbReference>
<dbReference type="Pfam" id="PF07980">
    <property type="entry name" value="SusD_RagB"/>
    <property type="match status" value="1"/>
</dbReference>
<evidence type="ECO:0000313" key="9">
    <source>
        <dbReference type="Proteomes" id="UP000190065"/>
    </source>
</evidence>
<sequence length="639" mass="72325">MRNFITKAFIALSIILNLGSCTDYLDKEPDDYETLEKVFSDKSEVESWLSAIYSGIVENYASSMRGFDSMADDIAPSIGWEAYGWPVIGYQKGNFDPTTDWEYRGAYWYTLPRRTRSAYTLLNRIHSLPEQGLNNQEVEYMKNEAKFLIAYNNYCRLTVWGAIPVQEGTADLESDSLMIGQTPFDDVVKDTEAKLLEAAKVLPPFYTDAKKYGRATSIMCYVIRARLLLFAASPLVNGNSDYSNYRNNKGQLIFNPTYDPTKWEKAAKACKELINLAAANGHGLYREYNSDGTIDPYMSFQNMLFVTANRGNNEILFPRAWVNSDSYDEHAQPRGTAGNGGLGVSQTLVDAFYMKNGLAPIKGYNPDGSPVINPASGYTETGFSNADDKEKTKWIEGAPDGSAKNATNVITQAGTFNMYCNREPRFYITVLYNGAWFRREGRNTQFYSGGYDGGPTHDAPSYGYLVRKKVSPDVDPRQKVHPYRPGVLYRMGDAYLDYAEALNESDPGNPDIVKYLNLIRERAGIPQYGTGTGYIPVPGNQEEMREAIHHERRVELACENGTRWFDLRRWKEAEKQLTGIFYGMNFAGTLNSDNKSNPKSYFVRTPVMTRSFTKKNYWMPIPQDDIDKNPNLRQLPGWN</sequence>
<evidence type="ECO:0000256" key="1">
    <source>
        <dbReference type="ARBA" id="ARBA00004442"/>
    </source>
</evidence>
<comment type="subcellular location">
    <subcellularLocation>
        <location evidence="1">Cell outer membrane</location>
    </subcellularLocation>
</comment>
<feature type="domain" description="SusD-like N-terminal" evidence="7">
    <location>
        <begin position="23"/>
        <end position="227"/>
    </location>
</feature>
<comment type="similarity">
    <text evidence="2">Belongs to the SusD family.</text>
</comment>
<dbReference type="Gene3D" id="1.25.40.390">
    <property type="match status" value="1"/>
</dbReference>
<dbReference type="InterPro" id="IPR011990">
    <property type="entry name" value="TPR-like_helical_dom_sf"/>
</dbReference>
<keyword evidence="3" id="KW-0732">Signal</keyword>
<dbReference type="eggNOG" id="COG0614">
    <property type="taxonomic scope" value="Bacteria"/>
</dbReference>
<evidence type="ECO:0000259" key="7">
    <source>
        <dbReference type="Pfam" id="PF14322"/>
    </source>
</evidence>
<dbReference type="Pfam" id="PF14322">
    <property type="entry name" value="SusD-like_3"/>
    <property type="match status" value="1"/>
</dbReference>
<dbReference type="InterPro" id="IPR033985">
    <property type="entry name" value="SusD-like_N"/>
</dbReference>
<name>A0A1T4PNL8_9BACT</name>
<dbReference type="Proteomes" id="UP000190065">
    <property type="component" value="Unassembled WGS sequence"/>
</dbReference>
<dbReference type="SUPFAM" id="SSF48452">
    <property type="entry name" value="TPR-like"/>
    <property type="match status" value="1"/>
</dbReference>
<evidence type="ECO:0000256" key="5">
    <source>
        <dbReference type="ARBA" id="ARBA00023237"/>
    </source>
</evidence>
<feature type="domain" description="RagB/SusD" evidence="6">
    <location>
        <begin position="330"/>
        <end position="638"/>
    </location>
</feature>
<evidence type="ECO:0000256" key="3">
    <source>
        <dbReference type="ARBA" id="ARBA00022729"/>
    </source>
</evidence>
<dbReference type="GO" id="GO:0009279">
    <property type="term" value="C:cell outer membrane"/>
    <property type="evidence" value="ECO:0007669"/>
    <property type="project" value="UniProtKB-SubCell"/>
</dbReference>
<proteinExistence type="inferred from homology"/>
<keyword evidence="4" id="KW-0472">Membrane</keyword>
<dbReference type="RefSeq" id="WP_025070198.1">
    <property type="nucleotide sequence ID" value="NZ_FUXK01000016.1"/>
</dbReference>
<reference evidence="8 9" key="1">
    <citation type="submission" date="2017-02" db="EMBL/GenBank/DDBJ databases">
        <authorList>
            <person name="Peterson S.W."/>
        </authorList>
    </citation>
    <scope>NUCLEOTIDE SEQUENCE [LARGE SCALE GENOMIC DNA]</scope>
    <source>
        <strain evidence="8 9">ATCC 43324</strain>
    </source>
</reference>
<keyword evidence="5" id="KW-0998">Cell outer membrane</keyword>
<evidence type="ECO:0000256" key="4">
    <source>
        <dbReference type="ARBA" id="ARBA00023136"/>
    </source>
</evidence>
<gene>
    <name evidence="8" type="ORF">SAMN02745202_01500</name>
</gene>
<protein>
    <submittedName>
        <fullName evidence="8">Starch-binding associating with outer membrane</fullName>
    </submittedName>
</protein>
<organism evidence="8 9">
    <name type="scientific">Segatella oulorum</name>
    <dbReference type="NCBI Taxonomy" id="28136"/>
    <lineage>
        <taxon>Bacteria</taxon>
        <taxon>Pseudomonadati</taxon>
        <taxon>Bacteroidota</taxon>
        <taxon>Bacteroidia</taxon>
        <taxon>Bacteroidales</taxon>
        <taxon>Prevotellaceae</taxon>
        <taxon>Segatella</taxon>
    </lineage>
</organism>
<dbReference type="STRING" id="28136.SAMN02745202_01500"/>
<accession>A0A1T4PNL8</accession>